<keyword evidence="7" id="KW-1185">Reference proteome</keyword>
<dbReference type="PROSITE" id="PS50889">
    <property type="entry name" value="S4"/>
    <property type="match status" value="1"/>
</dbReference>
<proteinExistence type="inferred from homology"/>
<keyword evidence="2 4" id="KW-0413">Isomerase</keyword>
<comment type="function">
    <text evidence="4">Responsible for synthesis of pseudouridine from uracil.</text>
</comment>
<dbReference type="InterPro" id="IPR006145">
    <property type="entry name" value="PsdUridine_synth_RsuA/RluA"/>
</dbReference>
<gene>
    <name evidence="6" type="ORF">SAMN06265222_102220</name>
</gene>
<dbReference type="PANTHER" id="PTHR21600:SF44">
    <property type="entry name" value="RIBOSOMAL LARGE SUBUNIT PSEUDOURIDINE SYNTHASE D"/>
    <property type="match status" value="1"/>
</dbReference>
<dbReference type="InterPro" id="IPR006225">
    <property type="entry name" value="PsdUridine_synth_RluC/D"/>
</dbReference>
<evidence type="ECO:0000259" key="5">
    <source>
        <dbReference type="SMART" id="SM00363"/>
    </source>
</evidence>
<evidence type="ECO:0000313" key="7">
    <source>
        <dbReference type="Proteomes" id="UP001158067"/>
    </source>
</evidence>
<evidence type="ECO:0000313" key="6">
    <source>
        <dbReference type="EMBL" id="SMP46994.1"/>
    </source>
</evidence>
<dbReference type="EMBL" id="FXUG01000002">
    <property type="protein sequence ID" value="SMP46994.1"/>
    <property type="molecule type" value="Genomic_DNA"/>
</dbReference>
<comment type="caution">
    <text evidence="6">The sequence shown here is derived from an EMBL/GenBank/DDBJ whole genome shotgun (WGS) entry which is preliminary data.</text>
</comment>
<feature type="domain" description="RNA-binding S4" evidence="5">
    <location>
        <begin position="16"/>
        <end position="79"/>
    </location>
</feature>
<dbReference type="InterPro" id="IPR050188">
    <property type="entry name" value="RluA_PseudoU_synthase"/>
</dbReference>
<dbReference type="Pfam" id="PF01479">
    <property type="entry name" value="S4"/>
    <property type="match status" value="1"/>
</dbReference>
<comment type="catalytic activity">
    <reaction evidence="4">
        <text>a uridine in RNA = a pseudouridine in RNA</text>
        <dbReference type="Rhea" id="RHEA:48348"/>
        <dbReference type="Rhea" id="RHEA-COMP:12068"/>
        <dbReference type="Rhea" id="RHEA-COMP:12069"/>
        <dbReference type="ChEBI" id="CHEBI:65314"/>
        <dbReference type="ChEBI" id="CHEBI:65315"/>
    </reaction>
</comment>
<reference evidence="6 7" key="1">
    <citation type="submission" date="2017-05" db="EMBL/GenBank/DDBJ databases">
        <authorList>
            <person name="Varghese N."/>
            <person name="Submissions S."/>
        </authorList>
    </citation>
    <scope>NUCLEOTIDE SEQUENCE [LARGE SCALE GENOMIC DNA]</scope>
    <source>
        <strain evidence="6 7">DSM 25457</strain>
    </source>
</reference>
<dbReference type="CDD" id="cd00165">
    <property type="entry name" value="S4"/>
    <property type="match status" value="1"/>
</dbReference>
<comment type="similarity">
    <text evidence="1 4">Belongs to the pseudouridine synthase RluA family.</text>
</comment>
<dbReference type="InterPro" id="IPR036986">
    <property type="entry name" value="S4_RNA-bd_sf"/>
</dbReference>
<evidence type="ECO:0000256" key="2">
    <source>
        <dbReference type="ARBA" id="ARBA00023235"/>
    </source>
</evidence>
<dbReference type="Pfam" id="PF00849">
    <property type="entry name" value="PseudoU_synth_2"/>
    <property type="match status" value="1"/>
</dbReference>
<dbReference type="NCBIfam" id="TIGR00005">
    <property type="entry name" value="rluA_subfam"/>
    <property type="match status" value="1"/>
</dbReference>
<evidence type="ECO:0000256" key="3">
    <source>
        <dbReference type="PROSITE-ProRule" id="PRU00182"/>
    </source>
</evidence>
<dbReference type="CDD" id="cd02869">
    <property type="entry name" value="PseudoU_synth_RluA_like"/>
    <property type="match status" value="1"/>
</dbReference>
<keyword evidence="3" id="KW-0694">RNA-binding</keyword>
<dbReference type="Gene3D" id="3.30.2350.10">
    <property type="entry name" value="Pseudouridine synthase"/>
    <property type="match status" value="1"/>
</dbReference>
<accession>A0ABY1PUS0</accession>
<evidence type="ECO:0000256" key="1">
    <source>
        <dbReference type="ARBA" id="ARBA00010876"/>
    </source>
</evidence>
<dbReference type="Gene3D" id="3.10.290.10">
    <property type="entry name" value="RNA-binding S4 domain"/>
    <property type="match status" value="1"/>
</dbReference>
<dbReference type="EC" id="5.4.99.-" evidence="4"/>
<organism evidence="6 7">
    <name type="scientific">Neorhodopirellula lusitana</name>
    <dbReference type="NCBI Taxonomy" id="445327"/>
    <lineage>
        <taxon>Bacteria</taxon>
        <taxon>Pseudomonadati</taxon>
        <taxon>Planctomycetota</taxon>
        <taxon>Planctomycetia</taxon>
        <taxon>Pirellulales</taxon>
        <taxon>Pirellulaceae</taxon>
        <taxon>Neorhodopirellula</taxon>
    </lineage>
</organism>
<dbReference type="PANTHER" id="PTHR21600">
    <property type="entry name" value="MITOCHONDRIAL RNA PSEUDOURIDINE SYNTHASE"/>
    <property type="match status" value="1"/>
</dbReference>
<dbReference type="SUPFAM" id="SSF55120">
    <property type="entry name" value="Pseudouridine synthase"/>
    <property type="match status" value="1"/>
</dbReference>
<dbReference type="InterPro" id="IPR002942">
    <property type="entry name" value="S4_RNA-bd"/>
</dbReference>
<evidence type="ECO:0000256" key="4">
    <source>
        <dbReference type="RuleBase" id="RU362028"/>
    </source>
</evidence>
<dbReference type="RefSeq" id="WP_283431551.1">
    <property type="nucleotide sequence ID" value="NZ_FXUG01000002.1"/>
</dbReference>
<dbReference type="SUPFAM" id="SSF55174">
    <property type="entry name" value="Alpha-L RNA-binding motif"/>
    <property type="match status" value="1"/>
</dbReference>
<dbReference type="SMART" id="SM00363">
    <property type="entry name" value="S4"/>
    <property type="match status" value="1"/>
</dbReference>
<dbReference type="Proteomes" id="UP001158067">
    <property type="component" value="Unassembled WGS sequence"/>
</dbReference>
<dbReference type="InterPro" id="IPR020103">
    <property type="entry name" value="PsdUridine_synth_cat_dom_sf"/>
</dbReference>
<protein>
    <recommendedName>
        <fullName evidence="4">Pseudouridine synthase</fullName>
        <ecNumber evidence="4">5.4.99.-</ecNumber>
    </recommendedName>
</protein>
<name>A0ABY1PUS0_9BACT</name>
<sequence length="322" mass="36165">MPVQTLSETATDETAGRADALVRHMTEVSHSQVRGLIDRGCVTVNGKPCTDGGKPVAAGDVVSIRYDPTQRYRPKKERKWDDRTFTIAYEDDHVIVVDKAAGTLSVPTDRGDPNTLVERVSIYLSHSRTEREACLVHRLDREASGLLVFGKHQAVADLLIEQFKERKPKRIYTAIVAGCMPNDHGTLRAHLATGKNLDRYVTKPSKDTEEVVTDYRVIKRMEDSTLVETSLQTGKRNQIRVQLSYAGHPVLGDPHYEKEKAKHPRWIRRRMALHANSLSFIHPVSGEEMTVTSALPAAMRKFIKVSSKASKWEKSDQADKTE</sequence>